<keyword evidence="3" id="KW-0238">DNA-binding</keyword>
<accession>A0A8I0GAB0</accession>
<name>A0A8I0GAB0_CITBR</name>
<dbReference type="InterPro" id="IPR036390">
    <property type="entry name" value="WH_DNA-bd_sf"/>
</dbReference>
<protein>
    <submittedName>
        <fullName evidence="6">Winged helix-turn-helix transcriptional regulator</fullName>
    </submittedName>
</protein>
<feature type="domain" description="HTH marR-type" evidence="5">
    <location>
        <begin position="1"/>
        <end position="134"/>
    </location>
</feature>
<evidence type="ECO:0000313" key="7">
    <source>
        <dbReference type="Proteomes" id="UP000605024"/>
    </source>
</evidence>
<evidence type="ECO:0000259" key="5">
    <source>
        <dbReference type="PROSITE" id="PS50995"/>
    </source>
</evidence>
<dbReference type="PANTHER" id="PTHR33164:SF5">
    <property type="entry name" value="ORGANIC HYDROPEROXIDE RESISTANCE TRANSCRIPTIONAL REGULATOR"/>
    <property type="match status" value="1"/>
</dbReference>
<dbReference type="PANTHER" id="PTHR33164">
    <property type="entry name" value="TRANSCRIPTIONAL REGULATOR, MARR FAMILY"/>
    <property type="match status" value="1"/>
</dbReference>
<comment type="subcellular location">
    <subcellularLocation>
        <location evidence="1">Cytoplasm</location>
    </subcellularLocation>
</comment>
<dbReference type="InterPro" id="IPR039422">
    <property type="entry name" value="MarR/SlyA-like"/>
</dbReference>
<evidence type="ECO:0000256" key="3">
    <source>
        <dbReference type="ARBA" id="ARBA00023125"/>
    </source>
</evidence>
<evidence type="ECO:0000313" key="6">
    <source>
        <dbReference type="EMBL" id="MBD3124292.1"/>
    </source>
</evidence>
<organism evidence="6 7">
    <name type="scientific">Citrobacter braakii</name>
    <dbReference type="NCBI Taxonomy" id="57706"/>
    <lineage>
        <taxon>Bacteria</taxon>
        <taxon>Pseudomonadati</taxon>
        <taxon>Pseudomonadota</taxon>
        <taxon>Gammaproteobacteria</taxon>
        <taxon>Enterobacterales</taxon>
        <taxon>Enterobacteriaceae</taxon>
        <taxon>Citrobacter</taxon>
        <taxon>Citrobacter freundii complex</taxon>
    </lineage>
</organism>
<dbReference type="PROSITE" id="PS50995">
    <property type="entry name" value="HTH_MARR_2"/>
    <property type="match status" value="1"/>
</dbReference>
<evidence type="ECO:0000256" key="4">
    <source>
        <dbReference type="ARBA" id="ARBA00023163"/>
    </source>
</evidence>
<dbReference type="Pfam" id="PF12802">
    <property type="entry name" value="MarR_2"/>
    <property type="match status" value="1"/>
</dbReference>
<dbReference type="CDD" id="cd00090">
    <property type="entry name" value="HTH_ARSR"/>
    <property type="match status" value="1"/>
</dbReference>
<dbReference type="SUPFAM" id="SSF46785">
    <property type="entry name" value="Winged helix' DNA-binding domain"/>
    <property type="match status" value="1"/>
</dbReference>
<gene>
    <name evidence="6" type="ORF">ID160_16620</name>
</gene>
<dbReference type="PROSITE" id="PS01117">
    <property type="entry name" value="HTH_MARR_1"/>
    <property type="match status" value="1"/>
</dbReference>
<dbReference type="Proteomes" id="UP000605024">
    <property type="component" value="Unassembled WGS sequence"/>
</dbReference>
<comment type="caution">
    <text evidence="6">The sequence shown here is derived from an EMBL/GenBank/DDBJ whole genome shotgun (WGS) entry which is preliminary data.</text>
</comment>
<sequence length="195" mass="22557">MTLFDILERLVSLQMGSFYRHPQLKGLPTTWVQILFYLTRCNGYSNTPAATTEYLGLTKGTVSQSLNKLEREGWIRRENDGKDKRVVHLVLTSKASEVMHTIMQETLQEPWDSLAFSEEQLKTVFLAHLRSMQKYQGARMFGECRFCRFHQSINGHPWCGLTEEPIPMESTTLICREFEEPENSCSVSDQNERKG</sequence>
<dbReference type="PRINTS" id="PR00598">
    <property type="entry name" value="HTHMARR"/>
</dbReference>
<dbReference type="InterPro" id="IPR023187">
    <property type="entry name" value="Tscrpt_reg_MarR-type_CS"/>
</dbReference>
<dbReference type="GO" id="GO:0003677">
    <property type="term" value="F:DNA binding"/>
    <property type="evidence" value="ECO:0007669"/>
    <property type="project" value="UniProtKB-KW"/>
</dbReference>
<dbReference type="Gene3D" id="1.10.10.10">
    <property type="entry name" value="Winged helix-like DNA-binding domain superfamily/Winged helix DNA-binding domain"/>
    <property type="match status" value="1"/>
</dbReference>
<dbReference type="InterPro" id="IPR036388">
    <property type="entry name" value="WH-like_DNA-bd_sf"/>
</dbReference>
<dbReference type="GO" id="GO:0006950">
    <property type="term" value="P:response to stress"/>
    <property type="evidence" value="ECO:0007669"/>
    <property type="project" value="TreeGrafter"/>
</dbReference>
<keyword evidence="2" id="KW-0805">Transcription regulation</keyword>
<dbReference type="RefSeq" id="WP_109018348.1">
    <property type="nucleotide sequence ID" value="NZ_CP099374.1"/>
</dbReference>
<dbReference type="InterPro" id="IPR011991">
    <property type="entry name" value="ArsR-like_HTH"/>
</dbReference>
<evidence type="ECO:0000256" key="1">
    <source>
        <dbReference type="ARBA" id="ARBA00004496"/>
    </source>
</evidence>
<dbReference type="AlphaFoldDB" id="A0A8I0GAB0"/>
<proteinExistence type="predicted"/>
<dbReference type="InterPro" id="IPR000835">
    <property type="entry name" value="HTH_MarR-typ"/>
</dbReference>
<dbReference type="GO" id="GO:0003700">
    <property type="term" value="F:DNA-binding transcription factor activity"/>
    <property type="evidence" value="ECO:0007669"/>
    <property type="project" value="InterPro"/>
</dbReference>
<dbReference type="EMBL" id="JACXSK010000009">
    <property type="protein sequence ID" value="MBD3124292.1"/>
    <property type="molecule type" value="Genomic_DNA"/>
</dbReference>
<reference evidence="6" key="1">
    <citation type="submission" date="2020-09" db="EMBL/GenBank/DDBJ databases">
        <title>Characterization of IncC plasmids in Enterobacterales of food-producing animals originating from China.</title>
        <authorList>
            <person name="Zhang Y."/>
            <person name="Lei C.-W."/>
        </authorList>
    </citation>
    <scope>NUCLEOTIDE SEQUENCE</scope>
    <source>
        <strain evidence="6">CC1</strain>
    </source>
</reference>
<evidence type="ECO:0000256" key="2">
    <source>
        <dbReference type="ARBA" id="ARBA00023015"/>
    </source>
</evidence>
<keyword evidence="4" id="KW-0804">Transcription</keyword>
<dbReference type="SMART" id="SM00347">
    <property type="entry name" value="HTH_MARR"/>
    <property type="match status" value="1"/>
</dbReference>
<dbReference type="GO" id="GO:0005737">
    <property type="term" value="C:cytoplasm"/>
    <property type="evidence" value="ECO:0007669"/>
    <property type="project" value="UniProtKB-SubCell"/>
</dbReference>